<sequence length="80" mass="8692">MASLTERAIDALQSGDWNLAHKIVQSDSSAEAAWIHAHLHRIEGDLDNAHYWYARAGREPAAGSIEEERAAIVDALGARG</sequence>
<organism evidence="1 2">
    <name type="scientific">Aurantimonas marianensis</name>
    <dbReference type="NCBI Taxonomy" id="2920428"/>
    <lineage>
        <taxon>Bacteria</taxon>
        <taxon>Pseudomonadati</taxon>
        <taxon>Pseudomonadota</taxon>
        <taxon>Alphaproteobacteria</taxon>
        <taxon>Hyphomicrobiales</taxon>
        <taxon>Aurantimonadaceae</taxon>
        <taxon>Aurantimonas</taxon>
    </lineage>
</organism>
<dbReference type="EMBL" id="JALHBS010000028">
    <property type="protein sequence ID" value="MCP3054501.1"/>
    <property type="molecule type" value="Genomic_DNA"/>
</dbReference>
<protein>
    <submittedName>
        <fullName evidence="1">Uncharacterized protein</fullName>
    </submittedName>
</protein>
<gene>
    <name evidence="1" type="ORF">MJ956_05000</name>
</gene>
<proteinExistence type="predicted"/>
<evidence type="ECO:0000313" key="1">
    <source>
        <dbReference type="EMBL" id="MCP3054501.1"/>
    </source>
</evidence>
<accession>A0A9X2H5G1</accession>
<dbReference type="RefSeq" id="WP_253963377.1">
    <property type="nucleotide sequence ID" value="NZ_JALHBS010000028.1"/>
</dbReference>
<dbReference type="AlphaFoldDB" id="A0A9X2H5G1"/>
<keyword evidence="2" id="KW-1185">Reference proteome</keyword>
<reference evidence="1" key="1">
    <citation type="submission" date="2022-03" db="EMBL/GenBank/DDBJ databases">
        <title>Aurantimonas Liuensis sp. Nov., isolated from the hadal seawater of the Mariana Trench.</title>
        <authorList>
            <person name="Liu R."/>
        </authorList>
    </citation>
    <scope>NUCLEOTIDE SEQUENCE</scope>
    <source>
        <strain evidence="1">LRZ36</strain>
    </source>
</reference>
<evidence type="ECO:0000313" key="2">
    <source>
        <dbReference type="Proteomes" id="UP001155220"/>
    </source>
</evidence>
<dbReference type="Proteomes" id="UP001155220">
    <property type="component" value="Unassembled WGS sequence"/>
</dbReference>
<comment type="caution">
    <text evidence="1">The sequence shown here is derived from an EMBL/GenBank/DDBJ whole genome shotgun (WGS) entry which is preliminary data.</text>
</comment>
<name>A0A9X2H5G1_9HYPH</name>